<dbReference type="FunFam" id="3.30.565.10:FF:000057">
    <property type="entry name" value="Sensor histidine kinase"/>
    <property type="match status" value="1"/>
</dbReference>
<dbReference type="PANTHER" id="PTHR45453:SF2">
    <property type="entry name" value="HISTIDINE KINASE"/>
    <property type="match status" value="1"/>
</dbReference>
<dbReference type="GO" id="GO:0000155">
    <property type="term" value="F:phosphorelay sensor kinase activity"/>
    <property type="evidence" value="ECO:0007669"/>
    <property type="project" value="InterPro"/>
</dbReference>
<evidence type="ECO:0000256" key="12">
    <source>
        <dbReference type="SAM" id="Phobius"/>
    </source>
</evidence>
<dbReference type="STRING" id="1121326.CLMAG_61910"/>
<feature type="transmembrane region" description="Helical" evidence="12">
    <location>
        <begin position="12"/>
        <end position="31"/>
    </location>
</feature>
<dbReference type="OrthoDB" id="9780487at2"/>
<dbReference type="SMART" id="SM00387">
    <property type="entry name" value="HATPase_c"/>
    <property type="match status" value="1"/>
</dbReference>
<dbReference type="EC" id="2.7.13.3" evidence="3"/>
<comment type="catalytic activity">
    <reaction evidence="1">
        <text>ATP + protein L-histidine = ADP + protein N-phospho-L-histidine.</text>
        <dbReference type="EC" id="2.7.13.3"/>
    </reaction>
</comment>
<evidence type="ECO:0000259" key="13">
    <source>
        <dbReference type="PROSITE" id="PS50109"/>
    </source>
</evidence>
<evidence type="ECO:0000256" key="6">
    <source>
        <dbReference type="ARBA" id="ARBA00022679"/>
    </source>
</evidence>
<dbReference type="Gene3D" id="3.30.565.10">
    <property type="entry name" value="Histidine kinase-like ATPase, C-terminal domain"/>
    <property type="match status" value="1"/>
</dbReference>
<sequence>MKLFLKDSKGYILIYFFSIALTLFYCTLMNYIEFPEILYIILFNSFILLCFLALRYYKTKEVYEFFEKGLNSIEESALEFGDSLAGKNISKLLKQQYKLYEIKIQQYNKKQNEHLTFVNQWVHQMKTPLSVIQLQLEEYAGDPLAESINEEISKMNKNLNLALHFARVNAFEKDFVIEKFNLQQLVLDTVNNDKKLFIKNKILPKVDIDKTIEIYTDGKWIKFVLEQIITNGIKYSKGRGKTLTIQAYIQENKIVLEIIDEGIGIPTKDIKRVFDPFFTGENGRKYGESTGMGLYIVKKVCENLEHKVEIESNVNDGTKLKIIFSRIE</sequence>
<keyword evidence="10" id="KW-0902">Two-component regulatory system</keyword>
<dbReference type="CDD" id="cd00082">
    <property type="entry name" value="HisKA"/>
    <property type="match status" value="1"/>
</dbReference>
<dbReference type="SUPFAM" id="SSF55874">
    <property type="entry name" value="ATPase domain of HSP90 chaperone/DNA topoisomerase II/histidine kinase"/>
    <property type="match status" value="1"/>
</dbReference>
<reference evidence="14 15" key="1">
    <citation type="submission" date="2016-04" db="EMBL/GenBank/DDBJ databases">
        <title>Genome sequence of Clostridium magnum DSM 2767.</title>
        <authorList>
            <person name="Poehlein A."/>
            <person name="Uhlig R."/>
            <person name="Fischer R."/>
            <person name="Bahl H."/>
            <person name="Daniel R."/>
        </authorList>
    </citation>
    <scope>NUCLEOTIDE SEQUENCE [LARGE SCALE GENOMIC DNA]</scope>
    <source>
        <strain evidence="14 15">DSM 2767</strain>
    </source>
</reference>
<evidence type="ECO:0000256" key="9">
    <source>
        <dbReference type="ARBA" id="ARBA00022989"/>
    </source>
</evidence>
<keyword evidence="5" id="KW-0597">Phosphoprotein</keyword>
<dbReference type="InterPro" id="IPR003661">
    <property type="entry name" value="HisK_dim/P_dom"/>
</dbReference>
<dbReference type="PROSITE" id="PS50109">
    <property type="entry name" value="HIS_KIN"/>
    <property type="match status" value="1"/>
</dbReference>
<comment type="caution">
    <text evidence="14">The sequence shown here is derived from an EMBL/GenBank/DDBJ whole genome shotgun (WGS) entry which is preliminary data.</text>
</comment>
<feature type="domain" description="Histidine kinase" evidence="13">
    <location>
        <begin position="120"/>
        <end position="328"/>
    </location>
</feature>
<name>A0A161X3Y5_9CLOT</name>
<keyword evidence="15" id="KW-1185">Reference proteome</keyword>
<evidence type="ECO:0000256" key="5">
    <source>
        <dbReference type="ARBA" id="ARBA00022553"/>
    </source>
</evidence>
<dbReference type="InterPro" id="IPR050351">
    <property type="entry name" value="BphY/WalK/GraS-like"/>
</dbReference>
<dbReference type="InterPro" id="IPR003594">
    <property type="entry name" value="HATPase_dom"/>
</dbReference>
<dbReference type="EMBL" id="LWAE01000017">
    <property type="protein sequence ID" value="KZL88536.1"/>
    <property type="molecule type" value="Genomic_DNA"/>
</dbReference>
<dbReference type="PRINTS" id="PR00344">
    <property type="entry name" value="BCTRLSENSOR"/>
</dbReference>
<comment type="subcellular location">
    <subcellularLocation>
        <location evidence="2">Cell membrane</location>
        <topology evidence="2">Multi-pass membrane protein</topology>
    </subcellularLocation>
</comment>
<evidence type="ECO:0000256" key="2">
    <source>
        <dbReference type="ARBA" id="ARBA00004651"/>
    </source>
</evidence>
<evidence type="ECO:0000256" key="10">
    <source>
        <dbReference type="ARBA" id="ARBA00023012"/>
    </source>
</evidence>
<organism evidence="14 15">
    <name type="scientific">Clostridium magnum DSM 2767</name>
    <dbReference type="NCBI Taxonomy" id="1121326"/>
    <lineage>
        <taxon>Bacteria</taxon>
        <taxon>Bacillati</taxon>
        <taxon>Bacillota</taxon>
        <taxon>Clostridia</taxon>
        <taxon>Eubacteriales</taxon>
        <taxon>Clostridiaceae</taxon>
        <taxon>Clostridium</taxon>
    </lineage>
</organism>
<evidence type="ECO:0000313" key="15">
    <source>
        <dbReference type="Proteomes" id="UP000076603"/>
    </source>
</evidence>
<dbReference type="AlphaFoldDB" id="A0A161X3Y5"/>
<keyword evidence="8 14" id="KW-0418">Kinase</keyword>
<evidence type="ECO:0000256" key="8">
    <source>
        <dbReference type="ARBA" id="ARBA00022777"/>
    </source>
</evidence>
<dbReference type="InterPro" id="IPR036890">
    <property type="entry name" value="HATPase_C_sf"/>
</dbReference>
<dbReference type="GO" id="GO:0004721">
    <property type="term" value="F:phosphoprotein phosphatase activity"/>
    <property type="evidence" value="ECO:0007669"/>
    <property type="project" value="TreeGrafter"/>
</dbReference>
<feature type="transmembrane region" description="Helical" evidence="12">
    <location>
        <begin position="37"/>
        <end position="57"/>
    </location>
</feature>
<evidence type="ECO:0000256" key="1">
    <source>
        <dbReference type="ARBA" id="ARBA00000085"/>
    </source>
</evidence>
<dbReference type="GO" id="GO:0016036">
    <property type="term" value="P:cellular response to phosphate starvation"/>
    <property type="evidence" value="ECO:0007669"/>
    <property type="project" value="TreeGrafter"/>
</dbReference>
<accession>A0A161X3Y5</accession>
<dbReference type="Pfam" id="PF02518">
    <property type="entry name" value="HATPase_c"/>
    <property type="match status" value="1"/>
</dbReference>
<evidence type="ECO:0000313" key="14">
    <source>
        <dbReference type="EMBL" id="KZL88536.1"/>
    </source>
</evidence>
<evidence type="ECO:0000256" key="7">
    <source>
        <dbReference type="ARBA" id="ARBA00022692"/>
    </source>
</evidence>
<keyword evidence="6 14" id="KW-0808">Transferase</keyword>
<proteinExistence type="predicted"/>
<keyword evidence="4" id="KW-1003">Cell membrane</keyword>
<gene>
    <name evidence="14" type="primary">graS_3</name>
    <name evidence="14" type="ORF">CLMAG_61910</name>
</gene>
<dbReference type="RefSeq" id="WP_066630992.1">
    <property type="nucleotide sequence ID" value="NZ_FQXL01000014.1"/>
</dbReference>
<dbReference type="InterPro" id="IPR004358">
    <property type="entry name" value="Sig_transdc_His_kin-like_C"/>
</dbReference>
<dbReference type="InterPro" id="IPR005467">
    <property type="entry name" value="His_kinase_dom"/>
</dbReference>
<evidence type="ECO:0000256" key="4">
    <source>
        <dbReference type="ARBA" id="ARBA00022475"/>
    </source>
</evidence>
<keyword evidence="9 12" id="KW-1133">Transmembrane helix</keyword>
<dbReference type="PANTHER" id="PTHR45453">
    <property type="entry name" value="PHOSPHATE REGULON SENSOR PROTEIN PHOR"/>
    <property type="match status" value="1"/>
</dbReference>
<dbReference type="Proteomes" id="UP000076603">
    <property type="component" value="Unassembled WGS sequence"/>
</dbReference>
<dbReference type="GO" id="GO:0005886">
    <property type="term" value="C:plasma membrane"/>
    <property type="evidence" value="ECO:0007669"/>
    <property type="project" value="UniProtKB-SubCell"/>
</dbReference>
<evidence type="ECO:0000256" key="11">
    <source>
        <dbReference type="ARBA" id="ARBA00023136"/>
    </source>
</evidence>
<evidence type="ECO:0000256" key="3">
    <source>
        <dbReference type="ARBA" id="ARBA00012438"/>
    </source>
</evidence>
<dbReference type="PATRIC" id="fig|1121326.3.peg.6257"/>
<protein>
    <recommendedName>
        <fullName evidence="3">histidine kinase</fullName>
        <ecNumber evidence="3">2.7.13.3</ecNumber>
    </recommendedName>
</protein>
<keyword evidence="7 12" id="KW-0812">Transmembrane</keyword>
<keyword evidence="11 12" id="KW-0472">Membrane</keyword>